<keyword evidence="7 8" id="KW-0456">Lyase</keyword>
<dbReference type="InterPro" id="IPR002022">
    <property type="entry name" value="Pec_lyase"/>
</dbReference>
<keyword evidence="5 8" id="KW-0732">Signal</keyword>
<dbReference type="Proteomes" id="UP001180020">
    <property type="component" value="Unassembled WGS sequence"/>
</dbReference>
<accession>A0AAV9FI62</accession>
<feature type="signal peptide" evidence="8">
    <location>
        <begin position="1"/>
        <end position="26"/>
    </location>
</feature>
<dbReference type="AlphaFoldDB" id="A0AAV9FI62"/>
<evidence type="ECO:0000256" key="6">
    <source>
        <dbReference type="ARBA" id="ARBA00022837"/>
    </source>
</evidence>
<evidence type="ECO:0000256" key="7">
    <source>
        <dbReference type="ARBA" id="ARBA00023239"/>
    </source>
</evidence>
<evidence type="ECO:0000256" key="3">
    <source>
        <dbReference type="ARBA" id="ARBA00012272"/>
    </source>
</evidence>
<sequence>MATQTFQHPLLSYLLICIAFAPLALSSPTTLNVIDACWFANPNWARNRRSLADCAVGFGKSALGGKFGNIYIVNDTSDDPIDPKPGTLRYAVIQTRPLWIVFSKDMFITLENELIVNSFKTIDGRGVEVEIGSGPCITVQGVRHVVIHGIGVRDCARAESGLVRSTSSHVGMRRGSDGVGWGRDKDHGIVRLNAQVMLFGHKDGFVADKKMKVTVVFNRFGQGLVQRMPRCPRPWDHVRFGGCPDKQPSSSETV</sequence>
<organism evidence="10 11">
    <name type="scientific">Acorus calamus</name>
    <name type="common">Sweet flag</name>
    <dbReference type="NCBI Taxonomy" id="4465"/>
    <lineage>
        <taxon>Eukaryota</taxon>
        <taxon>Viridiplantae</taxon>
        <taxon>Streptophyta</taxon>
        <taxon>Embryophyta</taxon>
        <taxon>Tracheophyta</taxon>
        <taxon>Spermatophyta</taxon>
        <taxon>Magnoliopsida</taxon>
        <taxon>Liliopsida</taxon>
        <taxon>Acoraceae</taxon>
        <taxon>Acorus</taxon>
    </lineage>
</organism>
<proteinExistence type="inferred from homology"/>
<evidence type="ECO:0000256" key="5">
    <source>
        <dbReference type="ARBA" id="ARBA00022729"/>
    </source>
</evidence>
<evidence type="ECO:0000259" key="9">
    <source>
        <dbReference type="SMART" id="SM00656"/>
    </source>
</evidence>
<dbReference type="PRINTS" id="PR00807">
    <property type="entry name" value="AMBALLERGEN"/>
</dbReference>
<dbReference type="GO" id="GO:0030570">
    <property type="term" value="F:pectate lyase activity"/>
    <property type="evidence" value="ECO:0007669"/>
    <property type="project" value="UniProtKB-EC"/>
</dbReference>
<dbReference type="InterPro" id="IPR018082">
    <property type="entry name" value="AmbAllergen"/>
</dbReference>
<dbReference type="GO" id="GO:0046872">
    <property type="term" value="F:metal ion binding"/>
    <property type="evidence" value="ECO:0007669"/>
    <property type="project" value="UniProtKB-KW"/>
</dbReference>
<evidence type="ECO:0000256" key="4">
    <source>
        <dbReference type="ARBA" id="ARBA00022723"/>
    </source>
</evidence>
<comment type="cofactor">
    <cofactor evidence="8">
        <name>Ca(2+)</name>
        <dbReference type="ChEBI" id="CHEBI:29108"/>
    </cofactor>
    <text evidence="8">Binds 1 Ca(2+) ion. Required for its activity.</text>
</comment>
<keyword evidence="6 8" id="KW-0106">Calcium</keyword>
<dbReference type="InterPro" id="IPR011050">
    <property type="entry name" value="Pectin_lyase_fold/virulence"/>
</dbReference>
<dbReference type="InterPro" id="IPR045032">
    <property type="entry name" value="PEL"/>
</dbReference>
<evidence type="ECO:0000256" key="1">
    <source>
        <dbReference type="ARBA" id="ARBA00000695"/>
    </source>
</evidence>
<dbReference type="InterPro" id="IPR012334">
    <property type="entry name" value="Pectin_lyas_fold"/>
</dbReference>
<gene>
    <name evidence="10" type="ORF">QJS10_CPA01g01763</name>
</gene>
<dbReference type="PANTHER" id="PTHR31683:SF80">
    <property type="entry name" value="PECTATE LYASE 16-RELATED"/>
    <property type="match status" value="1"/>
</dbReference>
<evidence type="ECO:0000256" key="8">
    <source>
        <dbReference type="RuleBase" id="RU361123"/>
    </source>
</evidence>
<feature type="chain" id="PRO_5043104754" description="Pectate lyase" evidence="8">
    <location>
        <begin position="27"/>
        <end position="254"/>
    </location>
</feature>
<dbReference type="EC" id="4.2.2.2" evidence="3 8"/>
<comment type="caution">
    <text evidence="10">The sequence shown here is derived from an EMBL/GenBank/DDBJ whole genome shotgun (WGS) entry which is preliminary data.</text>
</comment>
<evidence type="ECO:0000313" key="10">
    <source>
        <dbReference type="EMBL" id="KAK1325437.1"/>
    </source>
</evidence>
<dbReference type="Gene3D" id="2.160.20.10">
    <property type="entry name" value="Single-stranded right-handed beta-helix, Pectin lyase-like"/>
    <property type="match status" value="2"/>
</dbReference>
<reference evidence="10" key="1">
    <citation type="journal article" date="2023" name="Nat. Commun.">
        <title>Diploid and tetraploid genomes of Acorus and the evolution of monocots.</title>
        <authorList>
            <person name="Ma L."/>
            <person name="Liu K.W."/>
            <person name="Li Z."/>
            <person name="Hsiao Y.Y."/>
            <person name="Qi Y."/>
            <person name="Fu T."/>
            <person name="Tang G.D."/>
            <person name="Zhang D."/>
            <person name="Sun W.H."/>
            <person name="Liu D.K."/>
            <person name="Li Y."/>
            <person name="Chen G.Z."/>
            <person name="Liu X.D."/>
            <person name="Liao X.Y."/>
            <person name="Jiang Y.T."/>
            <person name="Yu X."/>
            <person name="Hao Y."/>
            <person name="Huang J."/>
            <person name="Zhao X.W."/>
            <person name="Ke S."/>
            <person name="Chen Y.Y."/>
            <person name="Wu W.L."/>
            <person name="Hsu J.L."/>
            <person name="Lin Y.F."/>
            <person name="Huang M.D."/>
            <person name="Li C.Y."/>
            <person name="Huang L."/>
            <person name="Wang Z.W."/>
            <person name="Zhao X."/>
            <person name="Zhong W.Y."/>
            <person name="Peng D.H."/>
            <person name="Ahmad S."/>
            <person name="Lan S."/>
            <person name="Zhang J.S."/>
            <person name="Tsai W.C."/>
            <person name="Van de Peer Y."/>
            <person name="Liu Z.J."/>
        </authorList>
    </citation>
    <scope>NUCLEOTIDE SEQUENCE</scope>
    <source>
        <strain evidence="10">CP</strain>
    </source>
</reference>
<keyword evidence="4 8" id="KW-0479">Metal-binding</keyword>
<protein>
    <recommendedName>
        <fullName evidence="3 8">Pectate lyase</fullName>
        <ecNumber evidence="3 8">4.2.2.2</ecNumber>
    </recommendedName>
</protein>
<comment type="similarity">
    <text evidence="8">Belongs to the polysaccharide lyase 1 family.</text>
</comment>
<dbReference type="SUPFAM" id="SSF51126">
    <property type="entry name" value="Pectin lyase-like"/>
    <property type="match status" value="1"/>
</dbReference>
<reference evidence="10" key="2">
    <citation type="submission" date="2023-06" db="EMBL/GenBank/DDBJ databases">
        <authorList>
            <person name="Ma L."/>
            <person name="Liu K.-W."/>
            <person name="Li Z."/>
            <person name="Hsiao Y.-Y."/>
            <person name="Qi Y."/>
            <person name="Fu T."/>
            <person name="Tang G."/>
            <person name="Zhang D."/>
            <person name="Sun W.-H."/>
            <person name="Liu D.-K."/>
            <person name="Li Y."/>
            <person name="Chen G.-Z."/>
            <person name="Liu X.-D."/>
            <person name="Liao X.-Y."/>
            <person name="Jiang Y.-T."/>
            <person name="Yu X."/>
            <person name="Hao Y."/>
            <person name="Huang J."/>
            <person name="Zhao X.-W."/>
            <person name="Ke S."/>
            <person name="Chen Y.-Y."/>
            <person name="Wu W.-L."/>
            <person name="Hsu J.-L."/>
            <person name="Lin Y.-F."/>
            <person name="Huang M.-D."/>
            <person name="Li C.-Y."/>
            <person name="Huang L."/>
            <person name="Wang Z.-W."/>
            <person name="Zhao X."/>
            <person name="Zhong W.-Y."/>
            <person name="Peng D.-H."/>
            <person name="Ahmad S."/>
            <person name="Lan S."/>
            <person name="Zhang J.-S."/>
            <person name="Tsai W.-C."/>
            <person name="Van De Peer Y."/>
            <person name="Liu Z.-J."/>
        </authorList>
    </citation>
    <scope>NUCLEOTIDE SEQUENCE</scope>
    <source>
        <strain evidence="10">CP</strain>
        <tissue evidence="10">Leaves</tissue>
    </source>
</reference>
<dbReference type="EMBL" id="JAUJYO010000001">
    <property type="protein sequence ID" value="KAK1325437.1"/>
    <property type="molecule type" value="Genomic_DNA"/>
</dbReference>
<dbReference type="PANTHER" id="PTHR31683">
    <property type="entry name" value="PECTATE LYASE 18-RELATED"/>
    <property type="match status" value="1"/>
</dbReference>
<keyword evidence="11" id="KW-1185">Reference proteome</keyword>
<comment type="pathway">
    <text evidence="2 8">Glycan metabolism; pectin degradation; 2-dehydro-3-deoxy-D-gluconate from pectin: step 2/5.</text>
</comment>
<name>A0AAV9FI62_ACOCL</name>
<evidence type="ECO:0000256" key="2">
    <source>
        <dbReference type="ARBA" id="ARBA00005220"/>
    </source>
</evidence>
<dbReference type="SMART" id="SM00656">
    <property type="entry name" value="Amb_all"/>
    <property type="match status" value="1"/>
</dbReference>
<feature type="domain" description="Pectate lyase" evidence="9">
    <location>
        <begin position="105"/>
        <end position="251"/>
    </location>
</feature>
<comment type="catalytic activity">
    <reaction evidence="1 8">
        <text>Eliminative cleavage of (1-&gt;4)-alpha-D-galacturonan to give oligosaccharides with 4-deoxy-alpha-D-galact-4-enuronosyl groups at their non-reducing ends.</text>
        <dbReference type="EC" id="4.2.2.2"/>
    </reaction>
</comment>
<evidence type="ECO:0000313" key="11">
    <source>
        <dbReference type="Proteomes" id="UP001180020"/>
    </source>
</evidence>